<comment type="caution">
    <text evidence="7">The sequence shown here is derived from an EMBL/GenBank/DDBJ whole genome shotgun (WGS) entry which is preliminary data.</text>
</comment>
<feature type="domain" description="RDD" evidence="6">
    <location>
        <begin position="8"/>
        <end position="124"/>
    </location>
</feature>
<dbReference type="InterPro" id="IPR010432">
    <property type="entry name" value="RDD"/>
</dbReference>
<evidence type="ECO:0000256" key="4">
    <source>
        <dbReference type="ARBA" id="ARBA00023136"/>
    </source>
</evidence>
<protein>
    <submittedName>
        <fullName evidence="7">Membrane protein containing RDD domain protein</fullName>
    </submittedName>
</protein>
<keyword evidence="3 5" id="KW-1133">Transmembrane helix</keyword>
<dbReference type="EMBL" id="AUZZ01010415">
    <property type="protein sequence ID" value="EQD29967.1"/>
    <property type="molecule type" value="Genomic_DNA"/>
</dbReference>
<name>T0YDR4_9ZZZZ</name>
<dbReference type="PANTHER" id="PTHR38480:SF1">
    <property type="entry name" value="SLR0254 PROTEIN"/>
    <property type="match status" value="1"/>
</dbReference>
<dbReference type="PANTHER" id="PTHR38480">
    <property type="entry name" value="SLR0254 PROTEIN"/>
    <property type="match status" value="1"/>
</dbReference>
<reference evidence="7" key="1">
    <citation type="submission" date="2013-08" db="EMBL/GenBank/DDBJ databases">
        <authorList>
            <person name="Mendez C."/>
            <person name="Richter M."/>
            <person name="Ferrer M."/>
            <person name="Sanchez J."/>
        </authorList>
    </citation>
    <scope>NUCLEOTIDE SEQUENCE</scope>
</reference>
<feature type="non-terminal residue" evidence="7">
    <location>
        <position position="1"/>
    </location>
</feature>
<evidence type="ECO:0000256" key="3">
    <source>
        <dbReference type="ARBA" id="ARBA00022989"/>
    </source>
</evidence>
<keyword evidence="2 5" id="KW-0812">Transmembrane</keyword>
<feature type="transmembrane region" description="Helical" evidence="5">
    <location>
        <begin position="32"/>
        <end position="51"/>
    </location>
</feature>
<accession>T0YDR4</accession>
<evidence type="ECO:0000256" key="1">
    <source>
        <dbReference type="ARBA" id="ARBA00004141"/>
    </source>
</evidence>
<reference evidence="7" key="2">
    <citation type="journal article" date="2014" name="ISME J.">
        <title>Microbial stratification in low pH oxic and suboxic macroscopic growths along an acid mine drainage.</title>
        <authorList>
            <person name="Mendez-Garcia C."/>
            <person name="Mesa V."/>
            <person name="Sprenger R.R."/>
            <person name="Richter M."/>
            <person name="Diez M.S."/>
            <person name="Solano J."/>
            <person name="Bargiela R."/>
            <person name="Golyshina O.V."/>
            <person name="Manteca A."/>
            <person name="Ramos J.L."/>
            <person name="Gallego J.R."/>
            <person name="Llorente I."/>
            <person name="Martins Dos Santos V.A."/>
            <person name="Jensen O.N."/>
            <person name="Pelaez A.I."/>
            <person name="Sanchez J."/>
            <person name="Ferrer M."/>
        </authorList>
    </citation>
    <scope>NUCLEOTIDE SEQUENCE</scope>
</reference>
<evidence type="ECO:0000313" key="7">
    <source>
        <dbReference type="EMBL" id="EQD29967.1"/>
    </source>
</evidence>
<evidence type="ECO:0000259" key="6">
    <source>
        <dbReference type="Pfam" id="PF06271"/>
    </source>
</evidence>
<keyword evidence="4 5" id="KW-0472">Membrane</keyword>
<organism evidence="7">
    <name type="scientific">mine drainage metagenome</name>
    <dbReference type="NCBI Taxonomy" id="410659"/>
    <lineage>
        <taxon>unclassified sequences</taxon>
        <taxon>metagenomes</taxon>
        <taxon>ecological metagenomes</taxon>
    </lineage>
</organism>
<evidence type="ECO:0000256" key="2">
    <source>
        <dbReference type="ARBA" id="ARBA00022692"/>
    </source>
</evidence>
<comment type="subcellular location">
    <subcellularLocation>
        <location evidence="1">Membrane</location>
        <topology evidence="1">Multi-pass membrane protein</topology>
    </subcellularLocation>
</comment>
<sequence>TDWLIRLLLALAWLLAGSLLRLLPRIAADAPLAHTVMVAAVILALATYFLYQPVLEVAMRGRTPGLRKAGARIATFEGATPGTGALLIRNVFRLIDALPAFYVVGLTCCMLTKQRVRLGDMVAGTVLVLDEADSVKSLGRLSAQMQRTALSAEALQLIHDLLDRWRSLEETRRVRLARELLCKLDPGFDPRRGAALSSRALQGRLEALLAGESRH</sequence>
<gene>
    <name evidence="7" type="ORF">B2A_14355</name>
</gene>
<evidence type="ECO:0000256" key="5">
    <source>
        <dbReference type="SAM" id="Phobius"/>
    </source>
</evidence>
<dbReference type="Pfam" id="PF06271">
    <property type="entry name" value="RDD"/>
    <property type="match status" value="1"/>
</dbReference>
<dbReference type="AlphaFoldDB" id="T0YDR4"/>
<dbReference type="GO" id="GO:0016020">
    <property type="term" value="C:membrane"/>
    <property type="evidence" value="ECO:0007669"/>
    <property type="project" value="UniProtKB-SubCell"/>
</dbReference>
<proteinExistence type="predicted"/>